<keyword evidence="3" id="KW-1185">Reference proteome</keyword>
<evidence type="ECO:0000256" key="1">
    <source>
        <dbReference type="SAM" id="Phobius"/>
    </source>
</evidence>
<sequence>MLLHLVGGVNLRVVVIALSGVTEHVFVGGIGLLTYGKTELPERPYGV</sequence>
<dbReference type="InParanoid" id="D6TIV1"/>
<gene>
    <name evidence="2" type="ORF">Krac_10908</name>
</gene>
<dbReference type="STRING" id="485913.Krac_10908"/>
<proteinExistence type="predicted"/>
<dbReference type="Proteomes" id="UP000004508">
    <property type="component" value="Unassembled WGS sequence"/>
</dbReference>
<reference evidence="2 3" key="1">
    <citation type="journal article" date="2011" name="Stand. Genomic Sci.">
        <title>Non-contiguous finished genome sequence and contextual data of the filamentous soil bacterium Ktedonobacter racemifer type strain (SOSP1-21).</title>
        <authorList>
            <person name="Chang Y.J."/>
            <person name="Land M."/>
            <person name="Hauser L."/>
            <person name="Chertkov O."/>
            <person name="Del Rio T.G."/>
            <person name="Nolan M."/>
            <person name="Copeland A."/>
            <person name="Tice H."/>
            <person name="Cheng J.F."/>
            <person name="Lucas S."/>
            <person name="Han C."/>
            <person name="Goodwin L."/>
            <person name="Pitluck S."/>
            <person name="Ivanova N."/>
            <person name="Ovchinikova G."/>
            <person name="Pati A."/>
            <person name="Chen A."/>
            <person name="Palaniappan K."/>
            <person name="Mavromatis K."/>
            <person name="Liolios K."/>
            <person name="Brettin T."/>
            <person name="Fiebig A."/>
            <person name="Rohde M."/>
            <person name="Abt B."/>
            <person name="Goker M."/>
            <person name="Detter J.C."/>
            <person name="Woyke T."/>
            <person name="Bristow J."/>
            <person name="Eisen J.A."/>
            <person name="Markowitz V."/>
            <person name="Hugenholtz P."/>
            <person name="Kyrpides N.C."/>
            <person name="Klenk H.P."/>
            <person name="Lapidus A."/>
        </authorList>
    </citation>
    <scope>NUCLEOTIDE SEQUENCE [LARGE SCALE GENOMIC DNA]</scope>
    <source>
        <strain evidence="3">DSM 44963</strain>
    </source>
</reference>
<dbReference type="EMBL" id="ADVG01000001">
    <property type="protein sequence ID" value="EFH89358.1"/>
    <property type="molecule type" value="Genomic_DNA"/>
</dbReference>
<accession>D6TIV1</accession>
<name>D6TIV1_KTERA</name>
<comment type="caution">
    <text evidence="2">The sequence shown here is derived from an EMBL/GenBank/DDBJ whole genome shotgun (WGS) entry which is preliminary data.</text>
</comment>
<evidence type="ECO:0000313" key="2">
    <source>
        <dbReference type="EMBL" id="EFH89358.1"/>
    </source>
</evidence>
<feature type="transmembrane region" description="Helical" evidence="1">
    <location>
        <begin position="12"/>
        <end position="35"/>
    </location>
</feature>
<evidence type="ECO:0000313" key="3">
    <source>
        <dbReference type="Proteomes" id="UP000004508"/>
    </source>
</evidence>
<protein>
    <submittedName>
        <fullName evidence="2">Uncharacterized protein</fullName>
    </submittedName>
</protein>
<keyword evidence="1" id="KW-0812">Transmembrane</keyword>
<dbReference type="AlphaFoldDB" id="D6TIV1"/>
<organism evidence="2 3">
    <name type="scientific">Ktedonobacter racemifer DSM 44963</name>
    <dbReference type="NCBI Taxonomy" id="485913"/>
    <lineage>
        <taxon>Bacteria</taxon>
        <taxon>Bacillati</taxon>
        <taxon>Chloroflexota</taxon>
        <taxon>Ktedonobacteria</taxon>
        <taxon>Ktedonobacterales</taxon>
        <taxon>Ktedonobacteraceae</taxon>
        <taxon>Ktedonobacter</taxon>
    </lineage>
</organism>
<keyword evidence="1" id="KW-0472">Membrane</keyword>
<keyword evidence="1" id="KW-1133">Transmembrane helix</keyword>